<keyword evidence="2" id="KW-1185">Reference proteome</keyword>
<evidence type="ECO:0000313" key="2">
    <source>
        <dbReference type="Proteomes" id="UP000195880"/>
    </source>
</evidence>
<evidence type="ECO:0000313" key="1">
    <source>
        <dbReference type="EMBL" id="ARX85014.1"/>
    </source>
</evidence>
<proteinExistence type="predicted"/>
<accession>A0A1Z1WEY9</accession>
<gene>
    <name evidence="1" type="ORF">SMD44_04472</name>
</gene>
<sequence length="156" mass="17139">MPTEEQLAYDLLRRTDYGRVATSMRALPFLAVARHVVVEGRILLRMHRGFGYHQACVGSVVAYGADNLSTETARDGQWTVQFVGMCETFTPTTRDLELFGPTPHYVDGDLFDPVYLRIDPQLAKVHTLTRAGDGASRALTPVGGPARCYSVSPSPP</sequence>
<dbReference type="eggNOG" id="COG3467">
    <property type="taxonomic scope" value="Bacteria"/>
</dbReference>
<dbReference type="InterPro" id="IPR024747">
    <property type="entry name" value="Pyridox_Oxase-rel"/>
</dbReference>
<dbReference type="AlphaFoldDB" id="A0A1Z1WEY9"/>
<dbReference type="InterPro" id="IPR012349">
    <property type="entry name" value="Split_barrel_FMN-bd"/>
</dbReference>
<evidence type="ECO:0008006" key="3">
    <source>
        <dbReference type="Google" id="ProtNLM"/>
    </source>
</evidence>
<dbReference type="STRING" id="67267.GCA_000716675_07643"/>
<dbReference type="Gene3D" id="2.30.110.10">
    <property type="entry name" value="Electron Transport, Fmn-binding Protein, Chain A"/>
    <property type="match status" value="1"/>
</dbReference>
<dbReference type="EMBL" id="CP021748">
    <property type="protein sequence ID" value="ARX85014.1"/>
    <property type="molecule type" value="Genomic_DNA"/>
</dbReference>
<dbReference type="Pfam" id="PF12900">
    <property type="entry name" value="Pyridox_ox_2"/>
    <property type="match status" value="1"/>
</dbReference>
<dbReference type="OrthoDB" id="4279675at2"/>
<name>A0A1Z1WEY9_9ACTN</name>
<dbReference type="Proteomes" id="UP000195880">
    <property type="component" value="Chromosome"/>
</dbReference>
<dbReference type="RefSeq" id="WP_078619612.1">
    <property type="nucleotide sequence ID" value="NZ_CP021748.1"/>
</dbReference>
<dbReference type="KEGG" id="salf:SMD44_04472"/>
<protein>
    <recommendedName>
        <fullName evidence="3">Lpp-LpqN domain-containing protein</fullName>
    </recommendedName>
</protein>
<organism evidence="1 2">
    <name type="scientific">Streptomyces alboflavus</name>
    <dbReference type="NCBI Taxonomy" id="67267"/>
    <lineage>
        <taxon>Bacteria</taxon>
        <taxon>Bacillati</taxon>
        <taxon>Actinomycetota</taxon>
        <taxon>Actinomycetes</taxon>
        <taxon>Kitasatosporales</taxon>
        <taxon>Streptomycetaceae</taxon>
        <taxon>Streptomyces</taxon>
    </lineage>
</organism>
<reference evidence="1 2" key="1">
    <citation type="submission" date="2017-05" db="EMBL/GenBank/DDBJ databases">
        <title>Streptomyces alboflavus Genome sequencing and assembly.</title>
        <authorList>
            <person name="Wang Y."/>
            <person name="Du B."/>
            <person name="Ding Y."/>
            <person name="Liu H."/>
            <person name="Hou Q."/>
            <person name="Liu K."/>
            <person name="Wang C."/>
            <person name="Yao L."/>
        </authorList>
    </citation>
    <scope>NUCLEOTIDE SEQUENCE [LARGE SCALE GENOMIC DNA]</scope>
    <source>
        <strain evidence="1 2">MDJK44</strain>
    </source>
</reference>